<keyword evidence="7" id="KW-1185">Reference proteome</keyword>
<name>A0ABV8LSN8_9ACTN</name>
<evidence type="ECO:0000256" key="4">
    <source>
        <dbReference type="PROSITE-ProRule" id="PRU00335"/>
    </source>
</evidence>
<evidence type="ECO:0000256" key="2">
    <source>
        <dbReference type="ARBA" id="ARBA00023125"/>
    </source>
</evidence>
<reference evidence="7" key="1">
    <citation type="journal article" date="2019" name="Int. J. Syst. Evol. Microbiol.">
        <title>The Global Catalogue of Microorganisms (GCM) 10K type strain sequencing project: providing services to taxonomists for standard genome sequencing and annotation.</title>
        <authorList>
            <consortium name="The Broad Institute Genomics Platform"/>
            <consortium name="The Broad Institute Genome Sequencing Center for Infectious Disease"/>
            <person name="Wu L."/>
            <person name="Ma J."/>
        </authorList>
    </citation>
    <scope>NUCLEOTIDE SEQUENCE [LARGE SCALE GENOMIC DNA]</scope>
    <source>
        <strain evidence="7">CGMCC 4.7289</strain>
    </source>
</reference>
<evidence type="ECO:0000313" key="6">
    <source>
        <dbReference type="EMBL" id="MFC4133368.1"/>
    </source>
</evidence>
<evidence type="ECO:0000259" key="5">
    <source>
        <dbReference type="PROSITE" id="PS50977"/>
    </source>
</evidence>
<dbReference type="InterPro" id="IPR001647">
    <property type="entry name" value="HTH_TetR"/>
</dbReference>
<dbReference type="PROSITE" id="PS50977">
    <property type="entry name" value="HTH_TETR_2"/>
    <property type="match status" value="1"/>
</dbReference>
<dbReference type="SUPFAM" id="SSF46689">
    <property type="entry name" value="Homeodomain-like"/>
    <property type="match status" value="1"/>
</dbReference>
<dbReference type="Gene3D" id="1.10.357.10">
    <property type="entry name" value="Tetracycline Repressor, domain 2"/>
    <property type="match status" value="1"/>
</dbReference>
<dbReference type="RefSeq" id="WP_253760836.1">
    <property type="nucleotide sequence ID" value="NZ_JAMZDZ010000001.1"/>
</dbReference>
<keyword evidence="1" id="KW-0805">Transcription regulation</keyword>
<dbReference type="InterPro" id="IPR025996">
    <property type="entry name" value="MT1864/Rv1816-like_C"/>
</dbReference>
<dbReference type="Pfam" id="PF00440">
    <property type="entry name" value="TetR_N"/>
    <property type="match status" value="1"/>
</dbReference>
<dbReference type="Gene3D" id="1.10.10.60">
    <property type="entry name" value="Homeodomain-like"/>
    <property type="match status" value="1"/>
</dbReference>
<dbReference type="InterPro" id="IPR036271">
    <property type="entry name" value="Tet_transcr_reg_TetR-rel_C_sf"/>
</dbReference>
<sequence length="191" mass="20467">MPRAGLTPDRVVDTAIALVDERGLDALTLAAVAERCGVAAPSLYKHVSNLADLRTLVGVRVLREMADQFATAVMGRSGADAVATLMRAYRGYVVAHPARYAAMPADPLHQAEFAEAGRRLLEVMGAALRPWQLSDADLVHAMRAARVITHGFASLESAGGFGLPQGLDETYERLIQMFLNSLSSAHTPQES</sequence>
<comment type="caution">
    <text evidence="6">The sequence shown here is derived from an EMBL/GenBank/DDBJ whole genome shotgun (WGS) entry which is preliminary data.</text>
</comment>
<evidence type="ECO:0000313" key="7">
    <source>
        <dbReference type="Proteomes" id="UP001595816"/>
    </source>
</evidence>
<feature type="domain" description="HTH tetR-type" evidence="5">
    <location>
        <begin position="5"/>
        <end position="65"/>
    </location>
</feature>
<evidence type="ECO:0000256" key="1">
    <source>
        <dbReference type="ARBA" id="ARBA00023015"/>
    </source>
</evidence>
<dbReference type="SUPFAM" id="SSF48498">
    <property type="entry name" value="Tetracyclin repressor-like, C-terminal domain"/>
    <property type="match status" value="1"/>
</dbReference>
<accession>A0ABV8LSN8</accession>
<dbReference type="PANTHER" id="PTHR30055">
    <property type="entry name" value="HTH-TYPE TRANSCRIPTIONAL REGULATOR RUTR"/>
    <property type="match status" value="1"/>
</dbReference>
<keyword evidence="3" id="KW-0804">Transcription</keyword>
<protein>
    <submittedName>
        <fullName evidence="6">TetR/AcrR family transcriptional regulator</fullName>
    </submittedName>
</protein>
<dbReference type="Pfam" id="PF13305">
    <property type="entry name" value="TetR_C_33"/>
    <property type="match status" value="1"/>
</dbReference>
<dbReference type="EMBL" id="JBHSAY010000010">
    <property type="protein sequence ID" value="MFC4133368.1"/>
    <property type="molecule type" value="Genomic_DNA"/>
</dbReference>
<feature type="DNA-binding region" description="H-T-H motif" evidence="4">
    <location>
        <begin position="28"/>
        <end position="47"/>
    </location>
</feature>
<gene>
    <name evidence="6" type="ORF">ACFOZ4_22385</name>
</gene>
<dbReference type="InterPro" id="IPR009057">
    <property type="entry name" value="Homeodomain-like_sf"/>
</dbReference>
<organism evidence="6 7">
    <name type="scientific">Hamadaea flava</name>
    <dbReference type="NCBI Taxonomy" id="1742688"/>
    <lineage>
        <taxon>Bacteria</taxon>
        <taxon>Bacillati</taxon>
        <taxon>Actinomycetota</taxon>
        <taxon>Actinomycetes</taxon>
        <taxon>Micromonosporales</taxon>
        <taxon>Micromonosporaceae</taxon>
        <taxon>Hamadaea</taxon>
    </lineage>
</organism>
<dbReference type="InterPro" id="IPR050109">
    <property type="entry name" value="HTH-type_TetR-like_transc_reg"/>
</dbReference>
<proteinExistence type="predicted"/>
<dbReference type="PANTHER" id="PTHR30055:SF239">
    <property type="entry name" value="TRANSCRIPTIONAL REGULATORY PROTEIN"/>
    <property type="match status" value="1"/>
</dbReference>
<evidence type="ECO:0000256" key="3">
    <source>
        <dbReference type="ARBA" id="ARBA00023163"/>
    </source>
</evidence>
<keyword evidence="2 4" id="KW-0238">DNA-binding</keyword>
<dbReference type="Proteomes" id="UP001595816">
    <property type="component" value="Unassembled WGS sequence"/>
</dbReference>